<keyword evidence="2" id="KW-0479">Metal-binding</keyword>
<dbReference type="GO" id="GO:0044281">
    <property type="term" value="P:small molecule metabolic process"/>
    <property type="evidence" value="ECO:0007669"/>
    <property type="project" value="UniProtKB-ARBA"/>
</dbReference>
<keyword evidence="6" id="KW-1185">Reference proteome</keyword>
<dbReference type="InterPro" id="IPR023214">
    <property type="entry name" value="HAD_sf"/>
</dbReference>
<dbReference type="GO" id="GO:0046872">
    <property type="term" value="F:metal ion binding"/>
    <property type="evidence" value="ECO:0007669"/>
    <property type="project" value="UniProtKB-KW"/>
</dbReference>
<evidence type="ECO:0000256" key="4">
    <source>
        <dbReference type="ARBA" id="ARBA00022842"/>
    </source>
</evidence>
<dbReference type="GeneID" id="79177076"/>
<evidence type="ECO:0000313" key="5">
    <source>
        <dbReference type="EMBL" id="CCU72677.1"/>
    </source>
</evidence>
<dbReference type="GO" id="GO:0016791">
    <property type="term" value="F:phosphatase activity"/>
    <property type="evidence" value="ECO:0007669"/>
    <property type="project" value="TreeGrafter"/>
</dbReference>
<dbReference type="Pfam" id="PF00702">
    <property type="entry name" value="Hydrolase"/>
    <property type="match status" value="1"/>
</dbReference>
<dbReference type="SFLD" id="SFLDG01129">
    <property type="entry name" value="C1.5:_HAD__Beta-PGM__Phosphata"/>
    <property type="match status" value="1"/>
</dbReference>
<dbReference type="KEGG" id="tol:TOL_2275"/>
<keyword evidence="4" id="KW-0460">Magnesium</keyword>
<dbReference type="eggNOG" id="COG5610">
    <property type="taxonomic scope" value="Bacteria"/>
</dbReference>
<gene>
    <name evidence="5" type="ORF">TOL_2275</name>
</gene>
<sequence length="626" mass="71461">MIPKMPYISTDLLNIASNLFYKLFYIFGSTTSDLESLLDKKVILDKYEAFSFDIFDTLIERKNFRPEDWQRRIVDLWAECLNNLGYAVSADDLFIARARVGKELRERNLKEGGDGEVNIRDLIDTLVNTICDRNHEEIFKCLLDIELNLELTALTVKPGVLNFVNILTRKGKRLFAISDMYLDIHSIRFILNSLGFVDVFENVYVSSDSGKLKSTGRLFEKYLIENSLTADRCVHIGDNIFSDIKGAKASGISPILVKRSKVKSLTKDSLYKLALEDLYDIYLSNIPYRNESFINDYVAVNIYFPCFFYIEKLANEAIKLNKSVLFVAREGIFLHQIFNNYCQLKGLSISSDVIFLSRGVFDIDQTVSDSQAYAKEIFNAHKDCSLPELKQIHDLNLKRYLEQYDFNNVLLADVGWGGTIEKSINSILNTPLSARYFGVDKRYYNPHGDGVVFAKADQALIPSVYRGFGAFEAILSPASYGTTLTYLEDCESKRIVPVLSKLYDTPAFPVKDLDFSNIVNAYIDFRRSTVYTDFDVKIISQKLFLNFATTPPFEFTKLVSDFDTGGSRKLVSKVGFNRSFLSDLMRSIWLEGSLVNSGYGFMLPIVRLGSFLDNDRTRKLVKRLIR</sequence>
<dbReference type="PANTHER" id="PTHR46470:SF2">
    <property type="entry name" value="GLYCERALDEHYDE 3-PHOSPHATE PHOSPHATASE"/>
    <property type="match status" value="1"/>
</dbReference>
<name>M5DTD1_9GAMM</name>
<dbReference type="SFLD" id="SFLDS00003">
    <property type="entry name" value="Haloacid_Dehalogenase"/>
    <property type="match status" value="1"/>
</dbReference>
<keyword evidence="3" id="KW-0378">Hydrolase</keyword>
<dbReference type="Gene3D" id="3.40.50.1000">
    <property type="entry name" value="HAD superfamily/HAD-like"/>
    <property type="match status" value="1"/>
</dbReference>
<dbReference type="NCBIfam" id="TIGR01549">
    <property type="entry name" value="HAD-SF-IA-v1"/>
    <property type="match status" value="1"/>
</dbReference>
<reference evidence="5 6" key="1">
    <citation type="journal article" date="2013" name="Genome Announc.">
        <title>Genome Sequence of Thalassolituus oleivorans MIL-1 (DSM 14913T).</title>
        <authorList>
            <person name="Golyshin P.N."/>
            <person name="Werner J."/>
            <person name="Chernikova T.N."/>
            <person name="Tran H."/>
            <person name="Ferrer M."/>
            <person name="Yakimov M.M."/>
            <person name="Teeling H."/>
            <person name="Golyshina O.V."/>
        </authorList>
    </citation>
    <scope>NUCLEOTIDE SEQUENCE [LARGE SCALE GENOMIC DNA]</scope>
    <source>
        <strain evidence="5 6">MIL-1</strain>
    </source>
</reference>
<accession>M5DTD1</accession>
<dbReference type="EMBL" id="HF680312">
    <property type="protein sequence ID" value="CCU72677.1"/>
    <property type="molecule type" value="Genomic_DNA"/>
</dbReference>
<dbReference type="InterPro" id="IPR036412">
    <property type="entry name" value="HAD-like_sf"/>
</dbReference>
<protein>
    <submittedName>
        <fullName evidence="5">Uncharacterized protein</fullName>
    </submittedName>
</protein>
<proteinExistence type="predicted"/>
<evidence type="ECO:0000256" key="1">
    <source>
        <dbReference type="ARBA" id="ARBA00001946"/>
    </source>
</evidence>
<dbReference type="AlphaFoldDB" id="M5DTD1"/>
<evidence type="ECO:0000256" key="2">
    <source>
        <dbReference type="ARBA" id="ARBA00022723"/>
    </source>
</evidence>
<dbReference type="Gene3D" id="1.10.150.400">
    <property type="match status" value="1"/>
</dbReference>
<evidence type="ECO:0000313" key="6">
    <source>
        <dbReference type="Proteomes" id="UP000011866"/>
    </source>
</evidence>
<dbReference type="HOGENOM" id="CLU_436728_0_0_6"/>
<dbReference type="Proteomes" id="UP000011866">
    <property type="component" value="Chromosome"/>
</dbReference>
<dbReference type="RefSeq" id="WP_015487395.1">
    <property type="nucleotide sequence ID" value="NC_020888.1"/>
</dbReference>
<evidence type="ECO:0000256" key="3">
    <source>
        <dbReference type="ARBA" id="ARBA00022801"/>
    </source>
</evidence>
<dbReference type="PANTHER" id="PTHR46470">
    <property type="entry name" value="N-ACYLNEURAMINATE-9-PHOSPHATASE"/>
    <property type="match status" value="1"/>
</dbReference>
<dbReference type="STRING" id="187493.CN03_06895"/>
<dbReference type="InterPro" id="IPR006439">
    <property type="entry name" value="HAD-SF_hydro_IA"/>
</dbReference>
<organism evidence="5 6">
    <name type="scientific">Thalassolituus oleivorans MIL-1</name>
    <dbReference type="NCBI Taxonomy" id="1298593"/>
    <lineage>
        <taxon>Bacteria</taxon>
        <taxon>Pseudomonadati</taxon>
        <taxon>Pseudomonadota</taxon>
        <taxon>Gammaproteobacteria</taxon>
        <taxon>Oceanospirillales</taxon>
        <taxon>Oceanospirillaceae</taxon>
        <taxon>Thalassolituus</taxon>
    </lineage>
</organism>
<dbReference type="SUPFAM" id="SSF56784">
    <property type="entry name" value="HAD-like"/>
    <property type="match status" value="1"/>
</dbReference>
<comment type="cofactor">
    <cofactor evidence="1">
        <name>Mg(2+)</name>
        <dbReference type="ChEBI" id="CHEBI:18420"/>
    </cofactor>
</comment>
<dbReference type="InterPro" id="IPR051400">
    <property type="entry name" value="HAD-like_hydrolase"/>
</dbReference>